<feature type="compositionally biased region" description="Basic residues" evidence="1">
    <location>
        <begin position="1"/>
        <end position="12"/>
    </location>
</feature>
<gene>
    <name evidence="2" type="ORF">NIES2119_21270</name>
</gene>
<dbReference type="STRING" id="454136.NIES2119_21270"/>
<reference evidence="2 3" key="1">
    <citation type="submission" date="2016-11" db="EMBL/GenBank/DDBJ databases">
        <title>Draft Genome Sequences of Nine Cyanobacterial Strains from Diverse Habitats.</title>
        <authorList>
            <person name="Zhu T."/>
            <person name="Hou S."/>
            <person name="Lu X."/>
            <person name="Hess W.R."/>
        </authorList>
    </citation>
    <scope>NUCLEOTIDE SEQUENCE [LARGE SCALE GENOMIC DNA]</scope>
    <source>
        <strain evidence="2 3">IAM M-71</strain>
    </source>
</reference>
<accession>A0A1U7IBX6</accession>
<dbReference type="Proteomes" id="UP000185860">
    <property type="component" value="Unassembled WGS sequence"/>
</dbReference>
<dbReference type="EMBL" id="MRCE01000024">
    <property type="protein sequence ID" value="OKH34098.1"/>
    <property type="molecule type" value="Genomic_DNA"/>
</dbReference>
<protein>
    <submittedName>
        <fullName evidence="2">Uncharacterized protein</fullName>
    </submittedName>
</protein>
<comment type="caution">
    <text evidence="2">The sequence shown here is derived from an EMBL/GenBank/DDBJ whole genome shotgun (WGS) entry which is preliminary data.</text>
</comment>
<evidence type="ECO:0000313" key="2">
    <source>
        <dbReference type="EMBL" id="OKH34098.1"/>
    </source>
</evidence>
<feature type="region of interest" description="Disordered" evidence="1">
    <location>
        <begin position="1"/>
        <end position="67"/>
    </location>
</feature>
<feature type="compositionally biased region" description="Polar residues" evidence="1">
    <location>
        <begin position="15"/>
        <end position="31"/>
    </location>
</feature>
<evidence type="ECO:0000313" key="3">
    <source>
        <dbReference type="Proteomes" id="UP000185860"/>
    </source>
</evidence>
<proteinExistence type="predicted"/>
<organism evidence="2 3">
    <name type="scientific">[Phormidium ambiguum] IAM M-71</name>
    <dbReference type="NCBI Taxonomy" id="454136"/>
    <lineage>
        <taxon>Bacteria</taxon>
        <taxon>Bacillati</taxon>
        <taxon>Cyanobacteriota</taxon>
        <taxon>Cyanophyceae</taxon>
        <taxon>Oscillatoriophycideae</taxon>
        <taxon>Aerosakkonematales</taxon>
        <taxon>Aerosakkonemataceae</taxon>
        <taxon>Floridanema</taxon>
    </lineage>
</organism>
<dbReference type="AlphaFoldDB" id="A0A1U7IBX6"/>
<sequence>MIIKRARRKRRKESSIPTNEKVMTTPISEGHSQPIDLNPYPLRSKQPYSYEDPFDSATSLEDWEALQ</sequence>
<evidence type="ECO:0000256" key="1">
    <source>
        <dbReference type="SAM" id="MobiDB-lite"/>
    </source>
</evidence>
<name>A0A1U7IBX6_9CYAN</name>